<reference evidence="2" key="1">
    <citation type="journal article" date="2019" name="Sci. Rep.">
        <title>Draft genome of Tanacetum cinerariifolium, the natural source of mosquito coil.</title>
        <authorList>
            <person name="Yamashiro T."/>
            <person name="Shiraishi A."/>
            <person name="Satake H."/>
            <person name="Nakayama K."/>
        </authorList>
    </citation>
    <scope>NUCLEOTIDE SEQUENCE</scope>
</reference>
<dbReference type="PANTHER" id="PTHR48475:SF1">
    <property type="entry name" value="RNASE H TYPE-1 DOMAIN-CONTAINING PROTEIN"/>
    <property type="match status" value="1"/>
</dbReference>
<sequence>MEICYILTEKRVQALIHTTRSLRTIFRKHKVKVVTNRPIEEILKLSRKEGRLAKWVAEICTYDISYIPRKEAEGLVMKRFFGQGEHVEGTPDANEGGTFTLSKNLQAKSTPTPTAWWLYMGRETIKEGLGVGIILVSPKEKMHSYAIRLKFHASNHVMDYEALLAGLAFSTNQGMKDLHVFIDSLTLVSQVEGSHTLVTKQERKYKEEILDATAPFHRL</sequence>
<dbReference type="InterPro" id="IPR002156">
    <property type="entry name" value="RNaseH_domain"/>
</dbReference>
<accession>A0A6L2MW67</accession>
<dbReference type="Pfam" id="PF13456">
    <property type="entry name" value="RVT_3"/>
    <property type="match status" value="1"/>
</dbReference>
<protein>
    <recommendedName>
        <fullName evidence="1">RNase H type-1 domain-containing protein</fullName>
    </recommendedName>
</protein>
<dbReference type="EMBL" id="BKCJ010007520">
    <property type="protein sequence ID" value="GEU77669.1"/>
    <property type="molecule type" value="Genomic_DNA"/>
</dbReference>
<proteinExistence type="predicted"/>
<dbReference type="GO" id="GO:0004523">
    <property type="term" value="F:RNA-DNA hybrid ribonuclease activity"/>
    <property type="evidence" value="ECO:0007669"/>
    <property type="project" value="InterPro"/>
</dbReference>
<dbReference type="PANTHER" id="PTHR48475">
    <property type="entry name" value="RIBONUCLEASE H"/>
    <property type="match status" value="1"/>
</dbReference>
<organism evidence="2">
    <name type="scientific">Tanacetum cinerariifolium</name>
    <name type="common">Dalmatian daisy</name>
    <name type="synonym">Chrysanthemum cinerariifolium</name>
    <dbReference type="NCBI Taxonomy" id="118510"/>
    <lineage>
        <taxon>Eukaryota</taxon>
        <taxon>Viridiplantae</taxon>
        <taxon>Streptophyta</taxon>
        <taxon>Embryophyta</taxon>
        <taxon>Tracheophyta</taxon>
        <taxon>Spermatophyta</taxon>
        <taxon>Magnoliopsida</taxon>
        <taxon>eudicotyledons</taxon>
        <taxon>Gunneridae</taxon>
        <taxon>Pentapetalae</taxon>
        <taxon>asterids</taxon>
        <taxon>campanulids</taxon>
        <taxon>Asterales</taxon>
        <taxon>Asteraceae</taxon>
        <taxon>Asteroideae</taxon>
        <taxon>Anthemideae</taxon>
        <taxon>Anthemidinae</taxon>
        <taxon>Tanacetum</taxon>
    </lineage>
</organism>
<dbReference type="GO" id="GO:0003676">
    <property type="term" value="F:nucleic acid binding"/>
    <property type="evidence" value="ECO:0007669"/>
    <property type="project" value="InterPro"/>
</dbReference>
<dbReference type="InterPro" id="IPR036397">
    <property type="entry name" value="RNaseH_sf"/>
</dbReference>
<name>A0A6L2MW67_TANCI</name>
<evidence type="ECO:0000313" key="2">
    <source>
        <dbReference type="EMBL" id="GEU77669.1"/>
    </source>
</evidence>
<feature type="domain" description="RNase H type-1" evidence="1">
    <location>
        <begin position="130"/>
        <end position="214"/>
    </location>
</feature>
<dbReference type="Gene3D" id="3.30.420.10">
    <property type="entry name" value="Ribonuclease H-like superfamily/Ribonuclease H"/>
    <property type="match status" value="1"/>
</dbReference>
<dbReference type="InterPro" id="IPR012337">
    <property type="entry name" value="RNaseH-like_sf"/>
</dbReference>
<comment type="caution">
    <text evidence="2">The sequence shown here is derived from an EMBL/GenBank/DDBJ whole genome shotgun (WGS) entry which is preliminary data.</text>
</comment>
<gene>
    <name evidence="2" type="ORF">Tci_049647</name>
</gene>
<evidence type="ECO:0000259" key="1">
    <source>
        <dbReference type="Pfam" id="PF13456"/>
    </source>
</evidence>
<dbReference type="AlphaFoldDB" id="A0A6L2MW67"/>
<dbReference type="SUPFAM" id="SSF53098">
    <property type="entry name" value="Ribonuclease H-like"/>
    <property type="match status" value="1"/>
</dbReference>